<keyword evidence="2" id="KW-1185">Reference proteome</keyword>
<name>A0ABD0JCY6_9CAEN</name>
<accession>A0ABD0JCY6</accession>
<dbReference type="AlphaFoldDB" id="A0ABD0JCY6"/>
<gene>
    <name evidence="1" type="ORF">BaRGS_00036044</name>
</gene>
<proteinExistence type="predicted"/>
<organism evidence="1 2">
    <name type="scientific">Batillaria attramentaria</name>
    <dbReference type="NCBI Taxonomy" id="370345"/>
    <lineage>
        <taxon>Eukaryota</taxon>
        <taxon>Metazoa</taxon>
        <taxon>Spiralia</taxon>
        <taxon>Lophotrochozoa</taxon>
        <taxon>Mollusca</taxon>
        <taxon>Gastropoda</taxon>
        <taxon>Caenogastropoda</taxon>
        <taxon>Sorbeoconcha</taxon>
        <taxon>Cerithioidea</taxon>
        <taxon>Batillariidae</taxon>
        <taxon>Batillaria</taxon>
    </lineage>
</organism>
<evidence type="ECO:0000313" key="2">
    <source>
        <dbReference type="Proteomes" id="UP001519460"/>
    </source>
</evidence>
<dbReference type="EMBL" id="JACVVK020000498">
    <property type="protein sequence ID" value="KAK7469940.1"/>
    <property type="molecule type" value="Genomic_DNA"/>
</dbReference>
<evidence type="ECO:0000313" key="1">
    <source>
        <dbReference type="EMBL" id="KAK7469940.1"/>
    </source>
</evidence>
<protein>
    <submittedName>
        <fullName evidence="1">Uncharacterized protein</fullName>
    </submittedName>
</protein>
<dbReference type="Proteomes" id="UP001519460">
    <property type="component" value="Unassembled WGS sequence"/>
</dbReference>
<reference evidence="1 2" key="1">
    <citation type="journal article" date="2023" name="Sci. Data">
        <title>Genome assembly of the Korean intertidal mud-creeper Batillaria attramentaria.</title>
        <authorList>
            <person name="Patra A.K."/>
            <person name="Ho P.T."/>
            <person name="Jun S."/>
            <person name="Lee S.J."/>
            <person name="Kim Y."/>
            <person name="Won Y.J."/>
        </authorList>
    </citation>
    <scope>NUCLEOTIDE SEQUENCE [LARGE SCALE GENOMIC DNA]</scope>
    <source>
        <strain evidence="1">Wonlab-2016</strain>
    </source>
</reference>
<sequence>MKRPNGTPYYYQSLSKAKLHVIFCLTRDASTTGKTKQSDGKSDTENGDQYFGRKFLVLLSAINMRLGRPQENGFHSPGDWPYLHVPPFNGCSCMGEDGKNASVRARAFFISQLIDAAKGFRPTSHYWLRIKAQ</sequence>
<comment type="caution">
    <text evidence="1">The sequence shown here is derived from an EMBL/GenBank/DDBJ whole genome shotgun (WGS) entry which is preliminary data.</text>
</comment>